<evidence type="ECO:0000256" key="3">
    <source>
        <dbReference type="ARBA" id="ARBA00022695"/>
    </source>
</evidence>
<evidence type="ECO:0000256" key="7">
    <source>
        <dbReference type="ARBA" id="ARBA00022801"/>
    </source>
</evidence>
<dbReference type="AlphaFoldDB" id="A0A1W5CUQ7"/>
<keyword evidence="5" id="KW-0064">Aspartyl protease</keyword>
<dbReference type="InterPro" id="IPR036875">
    <property type="entry name" value="Znf_CCHC_sf"/>
</dbReference>
<dbReference type="InterPro" id="IPR043128">
    <property type="entry name" value="Rev_trsase/Diguanyl_cyclase"/>
</dbReference>
<evidence type="ECO:0000256" key="8">
    <source>
        <dbReference type="ARBA" id="ARBA00022918"/>
    </source>
</evidence>
<evidence type="ECO:0000313" key="13">
    <source>
        <dbReference type="Proteomes" id="UP000192927"/>
    </source>
</evidence>
<feature type="region of interest" description="Disordered" evidence="9">
    <location>
        <begin position="380"/>
        <end position="402"/>
    </location>
</feature>
<name>A0A1W5CUQ7_9LECA</name>
<evidence type="ECO:0000256" key="9">
    <source>
        <dbReference type="SAM" id="MobiDB-lite"/>
    </source>
</evidence>
<proteinExistence type="predicted"/>
<keyword evidence="4" id="KW-0540">Nuclease</keyword>
<protein>
    <submittedName>
        <fullName evidence="12">Reverse partial</fullName>
    </submittedName>
</protein>
<keyword evidence="2" id="KW-0808">Transferase</keyword>
<dbReference type="EMBL" id="FWEW01000346">
    <property type="protein sequence ID" value="SLM34561.1"/>
    <property type="molecule type" value="Genomic_DNA"/>
</dbReference>
<dbReference type="Gene3D" id="3.30.70.270">
    <property type="match status" value="2"/>
</dbReference>
<dbReference type="GO" id="GO:0003676">
    <property type="term" value="F:nucleic acid binding"/>
    <property type="evidence" value="ECO:0007669"/>
    <property type="project" value="InterPro"/>
</dbReference>
<dbReference type="PANTHER" id="PTHR33064:SF37">
    <property type="entry name" value="RIBONUCLEASE H"/>
    <property type="match status" value="1"/>
</dbReference>
<dbReference type="Pfam" id="PF17917">
    <property type="entry name" value="RT_RNaseH"/>
    <property type="match status" value="1"/>
</dbReference>
<dbReference type="GO" id="GO:0004519">
    <property type="term" value="F:endonuclease activity"/>
    <property type="evidence" value="ECO:0007669"/>
    <property type="project" value="UniProtKB-KW"/>
</dbReference>
<evidence type="ECO:0000256" key="6">
    <source>
        <dbReference type="ARBA" id="ARBA00022759"/>
    </source>
</evidence>
<dbReference type="InterPro" id="IPR041373">
    <property type="entry name" value="RT_RNaseH"/>
</dbReference>
<feature type="domain" description="Reverse transcriptase RNase H-like" evidence="11">
    <location>
        <begin position="203"/>
        <end position="293"/>
    </location>
</feature>
<dbReference type="GO" id="GO:0008270">
    <property type="term" value="F:zinc ion binding"/>
    <property type="evidence" value="ECO:0007669"/>
    <property type="project" value="InterPro"/>
</dbReference>
<dbReference type="GO" id="GO:0006508">
    <property type="term" value="P:proteolysis"/>
    <property type="evidence" value="ECO:0007669"/>
    <property type="project" value="UniProtKB-KW"/>
</dbReference>
<keyword evidence="6" id="KW-0255">Endonuclease</keyword>
<accession>A0A1W5CUQ7</accession>
<reference evidence="13" key="1">
    <citation type="submission" date="2017-03" db="EMBL/GenBank/DDBJ databases">
        <authorList>
            <person name="Sharma R."/>
            <person name="Thines M."/>
        </authorList>
    </citation>
    <scope>NUCLEOTIDE SEQUENCE [LARGE SCALE GENOMIC DNA]</scope>
</reference>
<organism evidence="12 13">
    <name type="scientific">Lasallia pustulata</name>
    <dbReference type="NCBI Taxonomy" id="136370"/>
    <lineage>
        <taxon>Eukaryota</taxon>
        <taxon>Fungi</taxon>
        <taxon>Dikarya</taxon>
        <taxon>Ascomycota</taxon>
        <taxon>Pezizomycotina</taxon>
        <taxon>Lecanoromycetes</taxon>
        <taxon>OSLEUM clade</taxon>
        <taxon>Umbilicariomycetidae</taxon>
        <taxon>Umbilicariales</taxon>
        <taxon>Umbilicariaceae</taxon>
        <taxon>Lasallia</taxon>
    </lineage>
</organism>
<keyword evidence="13" id="KW-1185">Reference proteome</keyword>
<dbReference type="SUPFAM" id="SSF57756">
    <property type="entry name" value="Retrovirus zinc finger-like domains"/>
    <property type="match status" value="1"/>
</dbReference>
<feature type="domain" description="Reverse transcriptase" evidence="10">
    <location>
        <begin position="2"/>
        <end position="78"/>
    </location>
</feature>
<dbReference type="Proteomes" id="UP000192927">
    <property type="component" value="Unassembled WGS sequence"/>
</dbReference>
<evidence type="ECO:0000259" key="11">
    <source>
        <dbReference type="Pfam" id="PF17917"/>
    </source>
</evidence>
<evidence type="ECO:0000259" key="10">
    <source>
        <dbReference type="Pfam" id="PF00078"/>
    </source>
</evidence>
<evidence type="ECO:0000313" key="12">
    <source>
        <dbReference type="EMBL" id="SLM34561.1"/>
    </source>
</evidence>
<sequence length="514" mass="57494">MGYRNSPVYVQRMIDRILRLHQGFSRAYVDDIVIYTKSKFLAEHLIHLDKVFKSLAEKGICLSPKKSFLGYPAVQLLGQCVNALGLATAKDKLAAIVNIKFPRTLSALEKYLGMTGYLLQYIPYYAAIIKPLQERKTRLNYNLQKLWAERKPTNGKNTNVGGNARKSLAGRTAIEEPTPSELDSFHQLQNLFSRPTILIHYDLKRQLYADMDASKEFGFGAHVYHMKESHGLTSGQKNVESILFLSKALANTETRYWPTELEVAGLVWLVRKICHMLESAEKPTIVYTDHSATLGPKESAEQVYTAMKKIQANITIIIPKTPIYDDMLVEVYLGALKEEPYSSIIFQFNNKILRPDINIILRQLKEKELKESMKISPKTVAANAARAGPQQEASQNGKGAGEKTCNRCHRTGHFIANCYSFKTKEGEKLPPNGVPVPPRTAFGKPKASARQANEDLGQPAELLNNQSGTNLDGHMWKAVAMEALASLELPPGCWIVGSGASHHMIPVRENFVKI</sequence>
<dbReference type="InterPro" id="IPR043502">
    <property type="entry name" value="DNA/RNA_pol_sf"/>
</dbReference>
<dbReference type="GO" id="GO:0004190">
    <property type="term" value="F:aspartic-type endopeptidase activity"/>
    <property type="evidence" value="ECO:0007669"/>
    <property type="project" value="UniProtKB-KW"/>
</dbReference>
<dbReference type="Pfam" id="PF00078">
    <property type="entry name" value="RVT_1"/>
    <property type="match status" value="1"/>
</dbReference>
<keyword evidence="3" id="KW-0548">Nucleotidyltransferase</keyword>
<dbReference type="GO" id="GO:0003964">
    <property type="term" value="F:RNA-directed DNA polymerase activity"/>
    <property type="evidence" value="ECO:0007669"/>
    <property type="project" value="UniProtKB-KW"/>
</dbReference>
<dbReference type="PANTHER" id="PTHR33064">
    <property type="entry name" value="POL PROTEIN"/>
    <property type="match status" value="1"/>
</dbReference>
<dbReference type="SUPFAM" id="SSF56672">
    <property type="entry name" value="DNA/RNA polymerases"/>
    <property type="match status" value="1"/>
</dbReference>
<dbReference type="InterPro" id="IPR000477">
    <property type="entry name" value="RT_dom"/>
</dbReference>
<keyword evidence="7" id="KW-0378">Hydrolase</keyword>
<evidence type="ECO:0000256" key="2">
    <source>
        <dbReference type="ARBA" id="ARBA00022679"/>
    </source>
</evidence>
<evidence type="ECO:0000256" key="1">
    <source>
        <dbReference type="ARBA" id="ARBA00022670"/>
    </source>
</evidence>
<evidence type="ECO:0000256" key="4">
    <source>
        <dbReference type="ARBA" id="ARBA00022722"/>
    </source>
</evidence>
<dbReference type="InterPro" id="IPR051320">
    <property type="entry name" value="Viral_Replic_Matur_Polypro"/>
</dbReference>
<keyword evidence="8" id="KW-0695">RNA-directed DNA polymerase</keyword>
<evidence type="ECO:0000256" key="5">
    <source>
        <dbReference type="ARBA" id="ARBA00022750"/>
    </source>
</evidence>
<keyword evidence="1" id="KW-0645">Protease</keyword>